<dbReference type="InterPro" id="IPR020561">
    <property type="entry name" value="PRibGlycinamid_synth_ATP-grasp"/>
</dbReference>
<comment type="cofactor">
    <cofactor evidence="1">
        <name>Mn(2+)</name>
        <dbReference type="ChEBI" id="CHEBI:29035"/>
    </cofactor>
</comment>
<dbReference type="GO" id="GO:0004637">
    <property type="term" value="F:phosphoribosylamine-glycine ligase activity"/>
    <property type="evidence" value="ECO:0007669"/>
    <property type="project" value="InterPro"/>
</dbReference>
<dbReference type="SMART" id="SM01209">
    <property type="entry name" value="GARS_A"/>
    <property type="match status" value="1"/>
</dbReference>
<feature type="domain" description="Phosphoribosylglycinamide synthetase C-domain" evidence="9">
    <location>
        <begin position="318"/>
        <end position="421"/>
    </location>
</feature>
<keyword evidence="5" id="KW-0067">ATP-binding</keyword>
<dbReference type="SUPFAM" id="SSF56059">
    <property type="entry name" value="Glutathione synthetase ATP-binding domain-like"/>
    <property type="match status" value="1"/>
</dbReference>
<protein>
    <recommendedName>
        <fullName evidence="7">Glycinamide ribonucleotide synthetase</fullName>
    </recommendedName>
    <alternativeName>
        <fullName evidence="8">Phosphoribosylglycinamide synthetase</fullName>
    </alternativeName>
</protein>
<dbReference type="InterPro" id="IPR011054">
    <property type="entry name" value="Rudment_hybrid_motif"/>
</dbReference>
<dbReference type="PANTHER" id="PTHR43472:SF1">
    <property type="entry name" value="PHOSPHORIBOSYLAMINE--GLYCINE LIGASE, CHLOROPLASTIC"/>
    <property type="match status" value="1"/>
</dbReference>
<evidence type="ECO:0000256" key="3">
    <source>
        <dbReference type="ARBA" id="ARBA00022741"/>
    </source>
</evidence>
<dbReference type="Gene3D" id="3.90.600.10">
    <property type="entry name" value="Phosphoribosylglycinamide synthetase, C-terminal domain"/>
    <property type="match status" value="1"/>
</dbReference>
<dbReference type="InterPro" id="IPR037123">
    <property type="entry name" value="PRibGlycinamide_synth_C_sf"/>
</dbReference>
<dbReference type="GO" id="GO:0006164">
    <property type="term" value="P:purine nucleotide biosynthetic process"/>
    <property type="evidence" value="ECO:0007669"/>
    <property type="project" value="UniProtKB-KW"/>
</dbReference>
<comment type="similarity">
    <text evidence="6">Belongs to the GARS family.</text>
</comment>
<dbReference type="RefSeq" id="WP_171216973.1">
    <property type="nucleotide sequence ID" value="NZ_JABEPP010000001.1"/>
</dbReference>
<dbReference type="Proteomes" id="UP000564885">
    <property type="component" value="Unassembled WGS sequence"/>
</dbReference>
<keyword evidence="11" id="KW-1185">Reference proteome</keyword>
<accession>A0A849I5Z4</accession>
<dbReference type="EMBL" id="JABEPP010000001">
    <property type="protein sequence ID" value="NNM71520.1"/>
    <property type="molecule type" value="Genomic_DNA"/>
</dbReference>
<keyword evidence="2 10" id="KW-0436">Ligase</keyword>
<sequence length="439" mass="47834">MRFLGIGDTCDLGALYGRLAEDGHEVRVFIGEPLAHGTMAGIVARTGDWQAELDWIREAGPDGIVLFENVAKGRGAVQDELRGQGFNVIGGSGFGDRLEKDRAFAQAVLAGIGLRVAGVWEFDAAAPALAFLAERPARYVLKFSGEGFGASDNYVGRLSDGRDVAAMLRARLRGREDPARFILMEHLDGVEMGVGAYFDGERFLEPACLDWEHKRFFPGDMGELTGEMGTVVTYERTGTFFARTLARMAPLLRENRYLGYINLNTIVNERGIWPLEFTCRFGYPGFAILDPLQETAWAELFRTMTSRSGARLRTRPGFAVGVVLTTPPFPYTRREIPDAPVGLPVLFEGELGAADRANFHHGEVGLDGAGALVTSGIYGWTAVVTGTGATIAAARDEAYALADRVLVPDLRYRRDIGERLQARELARVEGLGLLDPPAS</sequence>
<evidence type="ECO:0000256" key="2">
    <source>
        <dbReference type="ARBA" id="ARBA00022598"/>
    </source>
</evidence>
<evidence type="ECO:0000256" key="8">
    <source>
        <dbReference type="ARBA" id="ARBA00042864"/>
    </source>
</evidence>
<dbReference type="Pfam" id="PF01071">
    <property type="entry name" value="GARS_A"/>
    <property type="match status" value="1"/>
</dbReference>
<dbReference type="SUPFAM" id="SSF51246">
    <property type="entry name" value="Rudiment single hybrid motif"/>
    <property type="match status" value="1"/>
</dbReference>
<evidence type="ECO:0000313" key="10">
    <source>
        <dbReference type="EMBL" id="NNM71520.1"/>
    </source>
</evidence>
<dbReference type="GO" id="GO:0009113">
    <property type="term" value="P:purine nucleobase biosynthetic process"/>
    <property type="evidence" value="ECO:0007669"/>
    <property type="project" value="InterPro"/>
</dbReference>
<dbReference type="SMART" id="SM01210">
    <property type="entry name" value="GARS_C"/>
    <property type="match status" value="1"/>
</dbReference>
<evidence type="ECO:0000256" key="1">
    <source>
        <dbReference type="ARBA" id="ARBA00001936"/>
    </source>
</evidence>
<keyword evidence="3" id="KW-0547">Nucleotide-binding</keyword>
<evidence type="ECO:0000256" key="7">
    <source>
        <dbReference type="ARBA" id="ARBA00042242"/>
    </source>
</evidence>
<dbReference type="InterPro" id="IPR020560">
    <property type="entry name" value="PRibGlycinamide_synth_C-dom"/>
</dbReference>
<evidence type="ECO:0000256" key="5">
    <source>
        <dbReference type="ARBA" id="ARBA00022840"/>
    </source>
</evidence>
<evidence type="ECO:0000256" key="6">
    <source>
        <dbReference type="ARBA" id="ARBA00038345"/>
    </source>
</evidence>
<dbReference type="AlphaFoldDB" id="A0A849I5Z4"/>
<organism evidence="10 11">
    <name type="scientific">Enterovirga aerilata</name>
    <dbReference type="NCBI Taxonomy" id="2730920"/>
    <lineage>
        <taxon>Bacteria</taxon>
        <taxon>Pseudomonadati</taxon>
        <taxon>Pseudomonadota</taxon>
        <taxon>Alphaproteobacteria</taxon>
        <taxon>Hyphomicrobiales</taxon>
        <taxon>Methylobacteriaceae</taxon>
        <taxon>Enterovirga</taxon>
    </lineage>
</organism>
<comment type="caution">
    <text evidence="10">The sequence shown here is derived from an EMBL/GenBank/DDBJ whole genome shotgun (WGS) entry which is preliminary data.</text>
</comment>
<evidence type="ECO:0000256" key="4">
    <source>
        <dbReference type="ARBA" id="ARBA00022755"/>
    </source>
</evidence>
<name>A0A849I5Z4_9HYPH</name>
<evidence type="ECO:0000313" key="11">
    <source>
        <dbReference type="Proteomes" id="UP000564885"/>
    </source>
</evidence>
<dbReference type="Gene3D" id="3.30.470.20">
    <property type="entry name" value="ATP-grasp fold, B domain"/>
    <property type="match status" value="1"/>
</dbReference>
<keyword evidence="4" id="KW-0658">Purine biosynthesis</keyword>
<dbReference type="GO" id="GO:0005524">
    <property type="term" value="F:ATP binding"/>
    <property type="evidence" value="ECO:0007669"/>
    <property type="project" value="UniProtKB-KW"/>
</dbReference>
<gene>
    <name evidence="10" type="ORF">HJG44_03795</name>
</gene>
<proteinExistence type="inferred from homology"/>
<dbReference type="InterPro" id="IPR000115">
    <property type="entry name" value="PRibGlycinamide_synth"/>
</dbReference>
<reference evidence="10 11" key="1">
    <citation type="submission" date="2020-04" db="EMBL/GenBank/DDBJ databases">
        <title>Enterovirga sp. isolate from soil.</title>
        <authorList>
            <person name="Chea S."/>
            <person name="Kim D.-U."/>
        </authorList>
    </citation>
    <scope>NUCLEOTIDE SEQUENCE [LARGE SCALE GENOMIC DNA]</scope>
    <source>
        <strain evidence="10 11">DB1703</strain>
    </source>
</reference>
<dbReference type="PANTHER" id="PTHR43472">
    <property type="entry name" value="PHOSPHORIBOSYLAMINE--GLYCINE LIGASE"/>
    <property type="match status" value="1"/>
</dbReference>
<evidence type="ECO:0000259" key="9">
    <source>
        <dbReference type="SMART" id="SM01210"/>
    </source>
</evidence>